<feature type="transmembrane region" description="Helical" evidence="4">
    <location>
        <begin position="150"/>
        <end position="169"/>
    </location>
</feature>
<evidence type="ECO:0000256" key="4">
    <source>
        <dbReference type="SAM" id="Phobius"/>
    </source>
</evidence>
<dbReference type="InterPro" id="IPR036097">
    <property type="entry name" value="HisK_dim/P_sf"/>
</dbReference>
<dbReference type="InterPro" id="IPR036890">
    <property type="entry name" value="HATPase_C_sf"/>
</dbReference>
<name>A0ABS7ZRZ3_9GAMM</name>
<evidence type="ECO:0000256" key="2">
    <source>
        <dbReference type="ARBA" id="ARBA00012438"/>
    </source>
</evidence>
<feature type="transmembrane region" description="Helical" evidence="4">
    <location>
        <begin position="50"/>
        <end position="71"/>
    </location>
</feature>
<dbReference type="Pfam" id="PF25323">
    <property type="entry name" value="6TM_PilS"/>
    <property type="match status" value="1"/>
</dbReference>
<dbReference type="Proteomes" id="UP000714380">
    <property type="component" value="Unassembled WGS sequence"/>
</dbReference>
<reference evidence="6 7" key="1">
    <citation type="submission" date="2020-12" db="EMBL/GenBank/DDBJ databases">
        <title>Novel Thalassolituus-related marine hydrocarbonoclastic bacteria mediated algae-derived hydrocarbons mineralization in twilight zone of the northern South China Sea.</title>
        <authorList>
            <person name="Dong C."/>
        </authorList>
    </citation>
    <scope>NUCLEOTIDE SEQUENCE [LARGE SCALE GENOMIC DNA]</scope>
    <source>
        <strain evidence="6 7">IMCC1826</strain>
    </source>
</reference>
<dbReference type="Pfam" id="PF02518">
    <property type="entry name" value="HATPase_c"/>
    <property type="match status" value="1"/>
</dbReference>
<evidence type="ECO:0000313" key="6">
    <source>
        <dbReference type="EMBL" id="MCA6063185.1"/>
    </source>
</evidence>
<keyword evidence="4" id="KW-0472">Membrane</keyword>
<dbReference type="SMART" id="SM00388">
    <property type="entry name" value="HisKA"/>
    <property type="match status" value="1"/>
</dbReference>
<dbReference type="Gene3D" id="3.30.450.20">
    <property type="entry name" value="PAS domain"/>
    <property type="match status" value="1"/>
</dbReference>
<dbReference type="PANTHER" id="PTHR43065">
    <property type="entry name" value="SENSOR HISTIDINE KINASE"/>
    <property type="match status" value="1"/>
</dbReference>
<gene>
    <name evidence="6" type="ORF">I9W95_06140</name>
</gene>
<sequence>MFRWLQQKDLIVQGKRLLRLYSYYSLFLALLLLITDSIDSQNIIMGGRLPHIFLIASSLYVVIAALFAAVASREPDPQQATSYVFIEIALLVTLMHASGGLETGFSSLILIPVVIANLLAPGILGYGVAAWTTIAVLYSQHIAPFSSLQAQEVVNSGLYGALCFVLAWVTQTLSRRLNSALTLASDQADRLQRLQRLSQQALLELPEGIIACDANERILFFNRRVNNWFNLQEQQPLPATLRNIQGEVHIANDQSTLIVRKIRLSGDANGDFLLQIEDSSRISAQAQQLKLASLGRLTASIAHEIRNPLSALRQASQLLSESPEIGLNDLQLTRMIEQHSMRINRTIEDILQLSRRRQSVLQPIELSVWLSDFARLFRQLTDGQQYQLNIHCPQNVKILFDPNQLQQVLDNLCANGLRYAIKSSPDNARLTLVVTPVNSLQVQLDVIDNGSGVSGEQRAHLFEPFYTTEHHGTGLGLYMCRELCEANQANIQYHPIPNGTCFRILLKNAPIQE</sequence>
<evidence type="ECO:0000256" key="1">
    <source>
        <dbReference type="ARBA" id="ARBA00000085"/>
    </source>
</evidence>
<evidence type="ECO:0000256" key="3">
    <source>
        <dbReference type="ARBA" id="ARBA00022553"/>
    </source>
</evidence>
<feature type="transmembrane region" description="Helical" evidence="4">
    <location>
        <begin position="83"/>
        <end position="101"/>
    </location>
</feature>
<keyword evidence="4" id="KW-1133">Transmembrane helix</keyword>
<keyword evidence="3" id="KW-0597">Phosphoprotein</keyword>
<dbReference type="SMART" id="SM00387">
    <property type="entry name" value="HATPase_c"/>
    <property type="match status" value="1"/>
</dbReference>
<keyword evidence="4" id="KW-0812">Transmembrane</keyword>
<dbReference type="CDD" id="cd00075">
    <property type="entry name" value="HATPase"/>
    <property type="match status" value="1"/>
</dbReference>
<keyword evidence="7" id="KW-1185">Reference proteome</keyword>
<dbReference type="SUPFAM" id="SSF55874">
    <property type="entry name" value="ATPase domain of HSP90 chaperone/DNA topoisomerase II/histidine kinase"/>
    <property type="match status" value="1"/>
</dbReference>
<dbReference type="PRINTS" id="PR00344">
    <property type="entry name" value="BCTRLSENSOR"/>
</dbReference>
<dbReference type="Pfam" id="PF00512">
    <property type="entry name" value="HisKA"/>
    <property type="match status" value="1"/>
</dbReference>
<feature type="transmembrane region" description="Helical" evidence="4">
    <location>
        <begin position="21"/>
        <end position="38"/>
    </location>
</feature>
<comment type="caution">
    <text evidence="6">The sequence shown here is derived from an EMBL/GenBank/DDBJ whole genome shotgun (WGS) entry which is preliminary data.</text>
</comment>
<dbReference type="InterPro" id="IPR003661">
    <property type="entry name" value="HisK_dim/P_dom"/>
</dbReference>
<dbReference type="SUPFAM" id="SSF47384">
    <property type="entry name" value="Homodimeric domain of signal transducing histidine kinase"/>
    <property type="match status" value="1"/>
</dbReference>
<dbReference type="EMBL" id="JAEDAH010000029">
    <property type="protein sequence ID" value="MCA6063185.1"/>
    <property type="molecule type" value="Genomic_DNA"/>
</dbReference>
<organism evidence="6 7">
    <name type="scientific">Thalassolituus marinus</name>
    <dbReference type="NCBI Taxonomy" id="671053"/>
    <lineage>
        <taxon>Bacteria</taxon>
        <taxon>Pseudomonadati</taxon>
        <taxon>Pseudomonadota</taxon>
        <taxon>Gammaproteobacteria</taxon>
        <taxon>Oceanospirillales</taxon>
        <taxon>Oceanospirillaceae</taxon>
        <taxon>Thalassolituus</taxon>
    </lineage>
</organism>
<proteinExistence type="predicted"/>
<dbReference type="RefSeq" id="WP_225672933.1">
    <property type="nucleotide sequence ID" value="NZ_JAEDAH010000029.1"/>
</dbReference>
<dbReference type="Gene3D" id="3.30.565.10">
    <property type="entry name" value="Histidine kinase-like ATPase, C-terminal domain"/>
    <property type="match status" value="1"/>
</dbReference>
<dbReference type="PANTHER" id="PTHR43065:SF52">
    <property type="entry name" value="SENSOR PROTEIN KINASE PILS"/>
    <property type="match status" value="1"/>
</dbReference>
<feature type="domain" description="Histidine kinase" evidence="5">
    <location>
        <begin position="300"/>
        <end position="510"/>
    </location>
</feature>
<dbReference type="InterPro" id="IPR003594">
    <property type="entry name" value="HATPase_dom"/>
</dbReference>
<comment type="catalytic activity">
    <reaction evidence="1">
        <text>ATP + protein L-histidine = ADP + protein N-phospho-L-histidine.</text>
        <dbReference type="EC" id="2.7.13.3"/>
    </reaction>
</comment>
<feature type="transmembrane region" description="Helical" evidence="4">
    <location>
        <begin position="107"/>
        <end position="138"/>
    </location>
</feature>
<dbReference type="CDD" id="cd00082">
    <property type="entry name" value="HisKA"/>
    <property type="match status" value="1"/>
</dbReference>
<dbReference type="EC" id="2.7.13.3" evidence="2"/>
<dbReference type="Gene3D" id="1.10.287.130">
    <property type="match status" value="1"/>
</dbReference>
<accession>A0ABS7ZRZ3</accession>
<evidence type="ECO:0000259" key="5">
    <source>
        <dbReference type="PROSITE" id="PS50109"/>
    </source>
</evidence>
<dbReference type="InterPro" id="IPR005467">
    <property type="entry name" value="His_kinase_dom"/>
</dbReference>
<protein>
    <recommendedName>
        <fullName evidence="2">histidine kinase</fullName>
        <ecNumber evidence="2">2.7.13.3</ecNumber>
    </recommendedName>
</protein>
<dbReference type="InterPro" id="IPR004358">
    <property type="entry name" value="Sig_transdc_His_kin-like_C"/>
</dbReference>
<evidence type="ECO:0000313" key="7">
    <source>
        <dbReference type="Proteomes" id="UP000714380"/>
    </source>
</evidence>
<dbReference type="PROSITE" id="PS50109">
    <property type="entry name" value="HIS_KIN"/>
    <property type="match status" value="1"/>
</dbReference>